<dbReference type="GeneID" id="89923252"/>
<organism evidence="2 3">
    <name type="scientific">Saxophila tyrrhenica</name>
    <dbReference type="NCBI Taxonomy" id="1690608"/>
    <lineage>
        <taxon>Eukaryota</taxon>
        <taxon>Fungi</taxon>
        <taxon>Dikarya</taxon>
        <taxon>Ascomycota</taxon>
        <taxon>Pezizomycotina</taxon>
        <taxon>Dothideomycetes</taxon>
        <taxon>Dothideomycetidae</taxon>
        <taxon>Mycosphaerellales</taxon>
        <taxon>Extremaceae</taxon>
        <taxon>Saxophila</taxon>
    </lineage>
</organism>
<dbReference type="EMBL" id="JAVRRT010000002">
    <property type="protein sequence ID" value="KAK5174822.1"/>
    <property type="molecule type" value="Genomic_DNA"/>
</dbReference>
<evidence type="ECO:0000256" key="1">
    <source>
        <dbReference type="SAM" id="SignalP"/>
    </source>
</evidence>
<feature type="signal peptide" evidence="1">
    <location>
        <begin position="1"/>
        <end position="22"/>
    </location>
</feature>
<sequence length="170" mass="19160">MRTFLQTLLLAALLSLVANVLAIPVPMSDDEIQRRWSRGESEVCCSPHGPGCYMLAWFRSLAAVRREQDAGQSIHAAQSYRDATPAWAVLDRSSEDSKFTYATDERTMASHMGYQKREAPMTPQLLAKMKAFVKTFYRNRGEKAPVARSERDGMAPVLKPRGGWKYAFRA</sequence>
<gene>
    <name evidence="2" type="ORF">LTR77_001905</name>
</gene>
<comment type="caution">
    <text evidence="2">The sequence shown here is derived from an EMBL/GenBank/DDBJ whole genome shotgun (WGS) entry which is preliminary data.</text>
</comment>
<accession>A0AAV9PR62</accession>
<reference evidence="2 3" key="1">
    <citation type="submission" date="2023-08" db="EMBL/GenBank/DDBJ databases">
        <title>Black Yeasts Isolated from many extreme environments.</title>
        <authorList>
            <person name="Coleine C."/>
            <person name="Stajich J.E."/>
            <person name="Selbmann L."/>
        </authorList>
    </citation>
    <scope>NUCLEOTIDE SEQUENCE [LARGE SCALE GENOMIC DNA]</scope>
    <source>
        <strain evidence="2 3">CCFEE 5935</strain>
    </source>
</reference>
<dbReference type="AlphaFoldDB" id="A0AAV9PR62"/>
<evidence type="ECO:0000313" key="2">
    <source>
        <dbReference type="EMBL" id="KAK5174822.1"/>
    </source>
</evidence>
<dbReference type="Proteomes" id="UP001337655">
    <property type="component" value="Unassembled WGS sequence"/>
</dbReference>
<name>A0AAV9PR62_9PEZI</name>
<dbReference type="RefSeq" id="XP_064663491.1">
    <property type="nucleotide sequence ID" value="XM_064799164.1"/>
</dbReference>
<proteinExistence type="predicted"/>
<feature type="chain" id="PRO_5043474360" evidence="1">
    <location>
        <begin position="23"/>
        <end position="170"/>
    </location>
</feature>
<keyword evidence="1" id="KW-0732">Signal</keyword>
<keyword evidence="3" id="KW-1185">Reference proteome</keyword>
<protein>
    <submittedName>
        <fullName evidence="2">Uncharacterized protein</fullName>
    </submittedName>
</protein>
<evidence type="ECO:0000313" key="3">
    <source>
        <dbReference type="Proteomes" id="UP001337655"/>
    </source>
</evidence>